<name>A0A0G4I3D0_9ALVE</name>
<evidence type="ECO:0000256" key="3">
    <source>
        <dbReference type="ARBA" id="ARBA00022603"/>
    </source>
</evidence>
<keyword evidence="2" id="KW-0158">Chromosome</keyword>
<keyword evidence="4" id="KW-0808">Transferase</keyword>
<comment type="subcellular location">
    <subcellularLocation>
        <location evidence="1">Chromosome</location>
    </subcellularLocation>
</comment>
<feature type="domain" description="SET" evidence="9">
    <location>
        <begin position="457"/>
        <end position="593"/>
    </location>
</feature>
<dbReference type="Gene3D" id="2.170.270.10">
    <property type="entry name" value="SET domain"/>
    <property type="match status" value="1"/>
</dbReference>
<dbReference type="Pfam" id="PF00856">
    <property type="entry name" value="SET"/>
    <property type="match status" value="1"/>
</dbReference>
<feature type="region of interest" description="Disordered" evidence="8">
    <location>
        <begin position="118"/>
        <end position="176"/>
    </location>
</feature>
<protein>
    <recommendedName>
        <fullName evidence="9">SET domain-containing protein</fullName>
    </recommendedName>
</protein>
<evidence type="ECO:0000259" key="9">
    <source>
        <dbReference type="PROSITE" id="PS50280"/>
    </source>
</evidence>
<keyword evidence="3" id="KW-0489">Methyltransferase</keyword>
<dbReference type="GO" id="GO:0005694">
    <property type="term" value="C:chromosome"/>
    <property type="evidence" value="ECO:0007669"/>
    <property type="project" value="UniProtKB-SubCell"/>
</dbReference>
<organism evidence="10">
    <name type="scientific">Chromera velia CCMP2878</name>
    <dbReference type="NCBI Taxonomy" id="1169474"/>
    <lineage>
        <taxon>Eukaryota</taxon>
        <taxon>Sar</taxon>
        <taxon>Alveolata</taxon>
        <taxon>Colpodellida</taxon>
        <taxon>Chromeraceae</taxon>
        <taxon>Chromera</taxon>
    </lineage>
</organism>
<dbReference type="InterPro" id="IPR001214">
    <property type="entry name" value="SET_dom"/>
</dbReference>
<keyword evidence="6" id="KW-0479">Metal-binding</keyword>
<dbReference type="GO" id="GO:0032259">
    <property type="term" value="P:methylation"/>
    <property type="evidence" value="ECO:0007669"/>
    <property type="project" value="UniProtKB-KW"/>
</dbReference>
<dbReference type="CDD" id="cd08161">
    <property type="entry name" value="SET"/>
    <property type="match status" value="1"/>
</dbReference>
<evidence type="ECO:0000256" key="7">
    <source>
        <dbReference type="ARBA" id="ARBA00022833"/>
    </source>
</evidence>
<evidence type="ECO:0000256" key="6">
    <source>
        <dbReference type="ARBA" id="ARBA00022723"/>
    </source>
</evidence>
<dbReference type="VEuPathDB" id="CryptoDB:Cvel_10645"/>
<dbReference type="InterPro" id="IPR050973">
    <property type="entry name" value="H3K9_Histone-Lys_N-MTase"/>
</dbReference>
<evidence type="ECO:0000256" key="1">
    <source>
        <dbReference type="ARBA" id="ARBA00004286"/>
    </source>
</evidence>
<dbReference type="GO" id="GO:0046872">
    <property type="term" value="F:metal ion binding"/>
    <property type="evidence" value="ECO:0007669"/>
    <property type="project" value="UniProtKB-KW"/>
</dbReference>
<accession>A0A0G4I3D0</accession>
<evidence type="ECO:0000256" key="4">
    <source>
        <dbReference type="ARBA" id="ARBA00022679"/>
    </source>
</evidence>
<dbReference type="EMBL" id="CDMZ01004957">
    <property type="protein sequence ID" value="CEM51471.1"/>
    <property type="molecule type" value="Genomic_DNA"/>
</dbReference>
<evidence type="ECO:0000256" key="5">
    <source>
        <dbReference type="ARBA" id="ARBA00022691"/>
    </source>
</evidence>
<evidence type="ECO:0000256" key="8">
    <source>
        <dbReference type="SAM" id="MobiDB-lite"/>
    </source>
</evidence>
<feature type="compositionally biased region" description="Basic and acidic residues" evidence="8">
    <location>
        <begin position="272"/>
        <end position="283"/>
    </location>
</feature>
<feature type="region of interest" description="Disordered" evidence="8">
    <location>
        <begin position="256"/>
        <end position="285"/>
    </location>
</feature>
<dbReference type="AlphaFoldDB" id="A0A0G4I3D0"/>
<sequence>MDIDAEDGHSLLTASTKSQIDGSVDLEEAGTKKVVNEGYREGKGQKGIAREWEDDAKVLQRTKPVASPTERPIRGVFYHEANNSFAVMDQSVRTKRVFFSVDQYGYDGARDRAVAYRRARQKGPDKEPRRKPPAKKQPTPQTESSRKKRGRESAEKEDLSDTEEQGSTADLDARGVFQQPERNRWCVRYFAEGSVAEGPKNRRQAKFKTFPFVSHGGVEKARQAALDFAKKLPADCRPKYARKADLKEEVLKLLHSRGEVPDPSQRPPFVPDRPDADTEDKTKTPLSSIQYKTLNGVRGYWQVAVGFGKEKRFIHFSCKEYGFMNARQMAIQTRVYYDEGLLGGVPEGGSEENVEQKEGGTEDSPASGHPKVEQEGDVEPGADVFVLNRNRYLGSRSTLRDAVESSFPDLPPGEQTCTCAHENTDCNTNQCSNWLLERECTEENCSHSGVPGKCHNQRIQRGAQDAVDIRMCGGRNLGVIAVRDLEEDELVLEFFGDVYVTLSKEWQKTNEILMEEERKISIDTQGPSTFRNQIEIGLFTFELTSSDCDGRYVNNSCSPNCHLELFLCGNKPRLGLFASRKIAKDEEITFRYGHNKRTACCGRV</sequence>
<evidence type="ECO:0000256" key="2">
    <source>
        <dbReference type="ARBA" id="ARBA00022454"/>
    </source>
</evidence>
<feature type="region of interest" description="Disordered" evidence="8">
    <location>
        <begin position="346"/>
        <end position="380"/>
    </location>
</feature>
<dbReference type="PROSITE" id="PS50280">
    <property type="entry name" value="SET"/>
    <property type="match status" value="1"/>
</dbReference>
<evidence type="ECO:0000313" key="10">
    <source>
        <dbReference type="EMBL" id="CEM51471.1"/>
    </source>
</evidence>
<dbReference type="PANTHER" id="PTHR46223:SF3">
    <property type="entry name" value="HISTONE-LYSINE N-METHYLTRANSFERASE SET-23"/>
    <property type="match status" value="1"/>
</dbReference>
<proteinExistence type="predicted"/>
<dbReference type="SUPFAM" id="SSF82199">
    <property type="entry name" value="SET domain"/>
    <property type="match status" value="1"/>
</dbReference>
<dbReference type="InterPro" id="IPR046341">
    <property type="entry name" value="SET_dom_sf"/>
</dbReference>
<gene>
    <name evidence="10" type="ORF">Cvel_10645</name>
</gene>
<dbReference type="SMART" id="SM00317">
    <property type="entry name" value="SET"/>
    <property type="match status" value="1"/>
</dbReference>
<dbReference type="PANTHER" id="PTHR46223">
    <property type="entry name" value="HISTONE-LYSINE N-METHYLTRANSFERASE SUV39H"/>
    <property type="match status" value="1"/>
</dbReference>
<dbReference type="GO" id="GO:0008168">
    <property type="term" value="F:methyltransferase activity"/>
    <property type="evidence" value="ECO:0007669"/>
    <property type="project" value="UniProtKB-KW"/>
</dbReference>
<reference evidence="10" key="1">
    <citation type="submission" date="2014-11" db="EMBL/GenBank/DDBJ databases">
        <authorList>
            <person name="Otto D Thomas"/>
            <person name="Naeem Raeece"/>
        </authorList>
    </citation>
    <scope>NUCLEOTIDE SEQUENCE</scope>
</reference>
<keyword evidence="5" id="KW-0949">S-adenosyl-L-methionine</keyword>
<keyword evidence="7" id="KW-0862">Zinc</keyword>